<keyword evidence="1" id="KW-0175">Coiled coil</keyword>
<reference evidence="2" key="1">
    <citation type="journal article" date="2021" name="Open Biol.">
        <title>Shared evolutionary footprints suggest mitochondrial oxidative damage underlies multiple complex I losses in fungi.</title>
        <authorList>
            <person name="Schikora-Tamarit M.A."/>
            <person name="Marcet-Houben M."/>
            <person name="Nosek J."/>
            <person name="Gabaldon T."/>
        </authorList>
    </citation>
    <scope>NUCLEOTIDE SEQUENCE</scope>
    <source>
        <strain evidence="2">CBS6341</strain>
    </source>
</reference>
<dbReference type="Proteomes" id="UP000769528">
    <property type="component" value="Unassembled WGS sequence"/>
</dbReference>
<organism evidence="2 3">
    <name type="scientific">Wickerhamomyces mucosus</name>
    <dbReference type="NCBI Taxonomy" id="1378264"/>
    <lineage>
        <taxon>Eukaryota</taxon>
        <taxon>Fungi</taxon>
        <taxon>Dikarya</taxon>
        <taxon>Ascomycota</taxon>
        <taxon>Saccharomycotina</taxon>
        <taxon>Saccharomycetes</taxon>
        <taxon>Phaffomycetales</taxon>
        <taxon>Wickerhamomycetaceae</taxon>
        <taxon>Wickerhamomyces</taxon>
    </lineage>
</organism>
<keyword evidence="3" id="KW-1185">Reference proteome</keyword>
<evidence type="ECO:0008006" key="4">
    <source>
        <dbReference type="Google" id="ProtNLM"/>
    </source>
</evidence>
<gene>
    <name evidence="2" type="ORF">WICMUC_003054</name>
</gene>
<name>A0A9P8TD85_9ASCO</name>
<sequence>MPPQFFKDASMNVGINNKFTPRAFSLNFGSNDSNTKVFSKSLPPNVSSNSALDLQKESTTVNSVCLPRVLLDVTADNGASKNDGGKPQTYNVDFLKDKTQGEVIRHGTLNKLGVLPKNQRASGHNNIVDGDDDDIQITDIRDVSVDFSADNKCFDNVTGEKSLYTEKHRSVPEMTYISDESNPSLQFENTSNTSEQSSGGVLLEALYKSQKVCNQLRDKMESANVKIAYQDEKLVSQQNSVENLKLTINKLQDKLNSLRSESQELKDSRRSDNEAIKNTKNECLELSSSLSGYKIELSEFKKRIDYLKQIKQSSNYEISKKNKEISILQQRLDETSGLLSEQKIKTAELERIVSSCREKYDKKIDDYMNNYNTFETKITEDITTAIDRVSRDMRFVIPELVDDISIVLTNKYFQFLSGR</sequence>
<reference evidence="2" key="2">
    <citation type="submission" date="2021-01" db="EMBL/GenBank/DDBJ databases">
        <authorList>
            <person name="Schikora-Tamarit M.A."/>
        </authorList>
    </citation>
    <scope>NUCLEOTIDE SEQUENCE</scope>
    <source>
        <strain evidence="2">CBS6341</strain>
    </source>
</reference>
<dbReference type="EMBL" id="JAEUBF010000796">
    <property type="protein sequence ID" value="KAH3674851.1"/>
    <property type="molecule type" value="Genomic_DNA"/>
</dbReference>
<evidence type="ECO:0000313" key="2">
    <source>
        <dbReference type="EMBL" id="KAH3674851.1"/>
    </source>
</evidence>
<comment type="caution">
    <text evidence="2">The sequence shown here is derived from an EMBL/GenBank/DDBJ whole genome shotgun (WGS) entry which is preliminary data.</text>
</comment>
<evidence type="ECO:0000313" key="3">
    <source>
        <dbReference type="Proteomes" id="UP000769528"/>
    </source>
</evidence>
<dbReference type="OrthoDB" id="4036563at2759"/>
<proteinExistence type="predicted"/>
<dbReference type="AlphaFoldDB" id="A0A9P8TD85"/>
<dbReference type="Gene3D" id="1.10.287.1490">
    <property type="match status" value="1"/>
</dbReference>
<evidence type="ECO:0000256" key="1">
    <source>
        <dbReference type="SAM" id="Coils"/>
    </source>
</evidence>
<feature type="coiled-coil region" evidence="1">
    <location>
        <begin position="234"/>
        <end position="268"/>
    </location>
</feature>
<protein>
    <recommendedName>
        <fullName evidence="4">SWI5-dependent HO expression protein 3</fullName>
    </recommendedName>
</protein>
<accession>A0A9P8TD85</accession>